<evidence type="ECO:0000313" key="1">
    <source>
        <dbReference type="EMBL" id="AIS00324.1"/>
    </source>
</evidence>
<dbReference type="eggNOG" id="ENOG5033B7E">
    <property type="taxonomic scope" value="Bacteria"/>
</dbReference>
<evidence type="ECO:0000313" key="2">
    <source>
        <dbReference type="Proteomes" id="UP000029482"/>
    </source>
</evidence>
<dbReference type="EMBL" id="CP009438">
    <property type="protein sequence ID" value="AIS00324.1"/>
    <property type="molecule type" value="Genomic_DNA"/>
</dbReference>
<reference evidence="2" key="1">
    <citation type="journal article" date="2015" name="J. Biotechnol.">
        <title>Complete genome sequence of the actinobacterium Streptomyces glaucescens GLA.O (DSM 40922) consisting of a linear chromosome and one linear plasmid.</title>
        <authorList>
            <person name="Ortseifen V."/>
            <person name="Winkler A."/>
            <person name="Albersmeier A."/>
            <person name="Wendler S."/>
            <person name="Puhler A."/>
            <person name="Kalinowski J."/>
            <person name="Ruckert C."/>
        </authorList>
    </citation>
    <scope>NUCLEOTIDE SEQUENCE [LARGE SCALE GENOMIC DNA]</scope>
    <source>
        <strain evidence="2">DSM 40922 / GLA O</strain>
    </source>
</reference>
<dbReference type="AlphaFoldDB" id="A0A089XAR1"/>
<name>A0A089XAR1_STRGA</name>
<protein>
    <submittedName>
        <fullName evidence="1">Uncharacterized protein</fullName>
    </submittedName>
</protein>
<dbReference type="Proteomes" id="UP000029482">
    <property type="component" value="Chromosome"/>
</dbReference>
<dbReference type="OrthoDB" id="5194954at2"/>
<keyword evidence="2" id="KW-1185">Reference proteome</keyword>
<dbReference type="STRING" id="1907.SGLAU_21860"/>
<gene>
    <name evidence="1" type="ORF">SGLAU_21860</name>
</gene>
<dbReference type="KEGG" id="sgu:SGLAU_21860"/>
<proteinExistence type="predicted"/>
<sequence>MSVHEELATVQRCLDDLNRAVARLERQMGGGLDVRRVRADCEHLRASVALLREAATGPLADRRQEQLVTISDTPYDVALWTDSDDEGLGARDRRAP</sequence>
<dbReference type="RefSeq" id="WP_043503834.1">
    <property type="nucleotide sequence ID" value="NZ_CP009438.1"/>
</dbReference>
<dbReference type="HOGENOM" id="CLU_148712_1_0_11"/>
<organism evidence="1 2">
    <name type="scientific">Streptomyces glaucescens</name>
    <dbReference type="NCBI Taxonomy" id="1907"/>
    <lineage>
        <taxon>Bacteria</taxon>
        <taxon>Bacillati</taxon>
        <taxon>Actinomycetota</taxon>
        <taxon>Actinomycetes</taxon>
        <taxon>Kitasatosporales</taxon>
        <taxon>Streptomycetaceae</taxon>
        <taxon>Streptomyces</taxon>
    </lineage>
</organism>
<accession>A0A089XAR1</accession>